<comment type="caution">
    <text evidence="2">The sequence shown here is derived from an EMBL/GenBank/DDBJ whole genome shotgun (WGS) entry which is preliminary data.</text>
</comment>
<name>A0ABW1F5F6_9ACTN</name>
<dbReference type="PROSITE" id="PS50943">
    <property type="entry name" value="HTH_CROC1"/>
    <property type="match status" value="1"/>
</dbReference>
<dbReference type="SMART" id="SM00530">
    <property type="entry name" value="HTH_XRE"/>
    <property type="match status" value="1"/>
</dbReference>
<accession>A0ABW1F5F6</accession>
<reference evidence="3" key="1">
    <citation type="journal article" date="2019" name="Int. J. Syst. Evol. Microbiol.">
        <title>The Global Catalogue of Microorganisms (GCM) 10K type strain sequencing project: providing services to taxonomists for standard genome sequencing and annotation.</title>
        <authorList>
            <consortium name="The Broad Institute Genomics Platform"/>
            <consortium name="The Broad Institute Genome Sequencing Center for Infectious Disease"/>
            <person name="Wu L."/>
            <person name="Ma J."/>
        </authorList>
    </citation>
    <scope>NUCLEOTIDE SEQUENCE [LARGE SCALE GENOMIC DNA]</scope>
    <source>
        <strain evidence="3">CGMCC 4.1469</strain>
    </source>
</reference>
<dbReference type="Pfam" id="PF01381">
    <property type="entry name" value="HTH_3"/>
    <property type="match status" value="1"/>
</dbReference>
<dbReference type="CDD" id="cd00093">
    <property type="entry name" value="HTH_XRE"/>
    <property type="match status" value="1"/>
</dbReference>
<dbReference type="Proteomes" id="UP001596067">
    <property type="component" value="Unassembled WGS sequence"/>
</dbReference>
<proteinExistence type="predicted"/>
<evidence type="ECO:0000313" key="3">
    <source>
        <dbReference type="Proteomes" id="UP001596067"/>
    </source>
</evidence>
<dbReference type="Gene3D" id="1.10.260.40">
    <property type="entry name" value="lambda repressor-like DNA-binding domains"/>
    <property type="match status" value="1"/>
</dbReference>
<gene>
    <name evidence="2" type="ORF">ACFP0N_26555</name>
</gene>
<dbReference type="RefSeq" id="WP_313763553.1">
    <property type="nucleotide sequence ID" value="NZ_BAAAVH010000113.1"/>
</dbReference>
<evidence type="ECO:0000313" key="2">
    <source>
        <dbReference type="EMBL" id="MFC5888533.1"/>
    </source>
</evidence>
<dbReference type="InterPro" id="IPR001387">
    <property type="entry name" value="Cro/C1-type_HTH"/>
</dbReference>
<evidence type="ECO:0000259" key="1">
    <source>
        <dbReference type="PROSITE" id="PS50943"/>
    </source>
</evidence>
<organism evidence="2 3">
    <name type="scientific">Kitasatospora aburaviensis</name>
    <dbReference type="NCBI Taxonomy" id="67265"/>
    <lineage>
        <taxon>Bacteria</taxon>
        <taxon>Bacillati</taxon>
        <taxon>Actinomycetota</taxon>
        <taxon>Actinomycetes</taxon>
        <taxon>Kitasatosporales</taxon>
        <taxon>Streptomycetaceae</taxon>
        <taxon>Kitasatospora</taxon>
    </lineage>
</organism>
<protein>
    <submittedName>
        <fullName evidence="2">Helix-turn-helix transcriptional regulator</fullName>
    </submittedName>
</protein>
<feature type="domain" description="HTH cro/C1-type" evidence="1">
    <location>
        <begin position="12"/>
        <end position="67"/>
    </location>
</feature>
<dbReference type="InterPro" id="IPR010982">
    <property type="entry name" value="Lambda_DNA-bd_dom_sf"/>
</dbReference>
<sequence length="180" mass="19089">MEQDWGRLGRAVREAREAAGLSQVELAESAGLSRSAVQSIERGRAFGSPQLSHRSVAQVLGWTPDSVALVLAGGEPARSAPSATAYQSTVSVVPSPDAESVDELLDDLTARVRAALLGGSVADADAIGLGEEPDDGEVVLIWKRGQRPDATPEQLRADLKKWARLQRVAREILADDNPST</sequence>
<dbReference type="SUPFAM" id="SSF47413">
    <property type="entry name" value="lambda repressor-like DNA-binding domains"/>
    <property type="match status" value="1"/>
</dbReference>
<keyword evidence="3" id="KW-1185">Reference proteome</keyword>
<dbReference type="EMBL" id="JBHSOD010000041">
    <property type="protein sequence ID" value="MFC5888533.1"/>
    <property type="molecule type" value="Genomic_DNA"/>
</dbReference>